<comment type="caution">
    <text evidence="5">The sequence shown here is derived from an EMBL/GenBank/DDBJ whole genome shotgun (WGS) entry which is preliminary data.</text>
</comment>
<evidence type="ECO:0000259" key="4">
    <source>
        <dbReference type="PROSITE" id="PS51007"/>
    </source>
</evidence>
<evidence type="ECO:0000256" key="3">
    <source>
        <dbReference type="ARBA" id="ARBA00023004"/>
    </source>
</evidence>
<evidence type="ECO:0000313" key="5">
    <source>
        <dbReference type="EMBL" id="OIQ85981.1"/>
    </source>
</evidence>
<gene>
    <name evidence="5" type="primary">cyc1_3</name>
    <name evidence="5" type="ORF">GALL_321820</name>
</gene>
<keyword evidence="2" id="KW-0479">Metal-binding</keyword>
<dbReference type="GO" id="GO:0042597">
    <property type="term" value="C:periplasmic space"/>
    <property type="evidence" value="ECO:0007669"/>
    <property type="project" value="InterPro"/>
</dbReference>
<dbReference type="PIRSF" id="PIRSF000005">
    <property type="entry name" value="Cytochrome_c4"/>
    <property type="match status" value="1"/>
</dbReference>
<dbReference type="InterPro" id="IPR050597">
    <property type="entry name" value="Cytochrome_c_Oxidase_Subunit"/>
</dbReference>
<protein>
    <submittedName>
        <fullName evidence="5">Cytochrome c-552</fullName>
    </submittedName>
</protein>
<dbReference type="InterPro" id="IPR009056">
    <property type="entry name" value="Cyt_c-like_dom"/>
</dbReference>
<dbReference type="InterPro" id="IPR024167">
    <property type="entry name" value="Cytochrome_c4-like"/>
</dbReference>
<dbReference type="Gene3D" id="1.10.760.10">
    <property type="entry name" value="Cytochrome c-like domain"/>
    <property type="match status" value="2"/>
</dbReference>
<dbReference type="PROSITE" id="PS51007">
    <property type="entry name" value="CYTC"/>
    <property type="match status" value="2"/>
</dbReference>
<dbReference type="AlphaFoldDB" id="A0A1J5RCX5"/>
<keyword evidence="3" id="KW-0408">Iron</keyword>
<dbReference type="PANTHER" id="PTHR33751:SF11">
    <property type="entry name" value="BLL4483 PROTEIN"/>
    <property type="match status" value="1"/>
</dbReference>
<dbReference type="PANTHER" id="PTHR33751">
    <property type="entry name" value="CBB3-TYPE CYTOCHROME C OXIDASE SUBUNIT FIXP"/>
    <property type="match status" value="1"/>
</dbReference>
<dbReference type="Pfam" id="PF00034">
    <property type="entry name" value="Cytochrom_C"/>
    <property type="match status" value="2"/>
</dbReference>
<feature type="domain" description="Cytochrome c" evidence="4">
    <location>
        <begin position="141"/>
        <end position="231"/>
    </location>
</feature>
<feature type="domain" description="Cytochrome c" evidence="4">
    <location>
        <begin position="41"/>
        <end position="128"/>
    </location>
</feature>
<dbReference type="InterPro" id="IPR036909">
    <property type="entry name" value="Cyt_c-like_dom_sf"/>
</dbReference>
<evidence type="ECO:0000256" key="2">
    <source>
        <dbReference type="ARBA" id="ARBA00022723"/>
    </source>
</evidence>
<dbReference type="GO" id="GO:0020037">
    <property type="term" value="F:heme binding"/>
    <property type="evidence" value="ECO:0007669"/>
    <property type="project" value="InterPro"/>
</dbReference>
<organism evidence="5">
    <name type="scientific">mine drainage metagenome</name>
    <dbReference type="NCBI Taxonomy" id="410659"/>
    <lineage>
        <taxon>unclassified sequences</taxon>
        <taxon>metagenomes</taxon>
        <taxon>ecological metagenomes</taxon>
    </lineage>
</organism>
<dbReference type="SUPFAM" id="SSF46626">
    <property type="entry name" value="Cytochrome c"/>
    <property type="match status" value="2"/>
</dbReference>
<accession>A0A1J5RCX5</accession>
<reference evidence="5" key="1">
    <citation type="submission" date="2016-10" db="EMBL/GenBank/DDBJ databases">
        <title>Sequence of Gallionella enrichment culture.</title>
        <authorList>
            <person name="Poehlein A."/>
            <person name="Muehling M."/>
            <person name="Daniel R."/>
        </authorList>
    </citation>
    <scope>NUCLEOTIDE SEQUENCE</scope>
</reference>
<keyword evidence="1" id="KW-0349">Heme</keyword>
<dbReference type="GO" id="GO:0009055">
    <property type="term" value="F:electron transfer activity"/>
    <property type="evidence" value="ECO:0007669"/>
    <property type="project" value="InterPro"/>
</dbReference>
<evidence type="ECO:0000256" key="1">
    <source>
        <dbReference type="ARBA" id="ARBA00022617"/>
    </source>
</evidence>
<name>A0A1J5RCX5_9ZZZZ</name>
<sequence length="238" mass="24429">MGLTLNSPEYPPMSFLRAFRRPGFMSMLGLALCSSSALAANPAGEGAAIAQHGAGSGVPACMSCHGVKGEGNAAAGFPRLAGLPAGYIAAQLHSFAQGTRPNSLMSPLAKALNDGQITALADYYSHLPLPVATYGPMPAPAMAATGQRLAERGDWNAGIASCFRCHGPGGVGVAPDFPPIIGQPASYIDAQIKAWKTGARHNDPQGLMHTIALRMSDADTQAVAAWLAAQKPSAPKAR</sequence>
<dbReference type="EMBL" id="MLJW01000508">
    <property type="protein sequence ID" value="OIQ85981.1"/>
    <property type="molecule type" value="Genomic_DNA"/>
</dbReference>
<dbReference type="GO" id="GO:0005506">
    <property type="term" value="F:iron ion binding"/>
    <property type="evidence" value="ECO:0007669"/>
    <property type="project" value="InterPro"/>
</dbReference>
<proteinExistence type="predicted"/>